<proteinExistence type="predicted"/>
<name>A0A1J3IMW7_NOCCA</name>
<evidence type="ECO:0000313" key="1">
    <source>
        <dbReference type="EMBL" id="JAU80832.1"/>
    </source>
</evidence>
<protein>
    <submittedName>
        <fullName evidence="1">Uncharacterized protein</fullName>
    </submittedName>
</protein>
<accession>A0A1J3IMW7</accession>
<dbReference type="EMBL" id="GEVM01025106">
    <property type="protein sequence ID" value="JAU80832.1"/>
    <property type="molecule type" value="Transcribed_RNA"/>
</dbReference>
<organism evidence="1">
    <name type="scientific">Noccaea caerulescens</name>
    <name type="common">Alpine penny-cress</name>
    <name type="synonym">Thlaspi caerulescens</name>
    <dbReference type="NCBI Taxonomy" id="107243"/>
    <lineage>
        <taxon>Eukaryota</taxon>
        <taxon>Viridiplantae</taxon>
        <taxon>Streptophyta</taxon>
        <taxon>Embryophyta</taxon>
        <taxon>Tracheophyta</taxon>
        <taxon>Spermatophyta</taxon>
        <taxon>Magnoliopsida</taxon>
        <taxon>eudicotyledons</taxon>
        <taxon>Gunneridae</taxon>
        <taxon>Pentapetalae</taxon>
        <taxon>rosids</taxon>
        <taxon>malvids</taxon>
        <taxon>Brassicales</taxon>
        <taxon>Brassicaceae</taxon>
        <taxon>Coluteocarpeae</taxon>
        <taxon>Noccaea</taxon>
    </lineage>
</organism>
<gene>
    <name evidence="1" type="ORF">MP_TR26776_c7_g1_i1_g.79187</name>
</gene>
<sequence>MVLKQKKFTCEPKLNLNIEILFIIDWFGLQKNNRSKSKNEKETSNFNIHCLDLALPLLLVSCCTLERDNLGIV</sequence>
<dbReference type="AlphaFoldDB" id="A0A1J3IMW7"/>
<reference evidence="1" key="1">
    <citation type="submission" date="2016-07" db="EMBL/GenBank/DDBJ databases">
        <title>De novo transcriptome assembly of four accessions of the metal hyperaccumulator plant Noccaea caerulescens.</title>
        <authorList>
            <person name="Blande D."/>
            <person name="Halimaa P."/>
            <person name="Tervahauta A.I."/>
            <person name="Aarts M.G."/>
            <person name="Karenlampi S.O."/>
        </authorList>
    </citation>
    <scope>NUCLEOTIDE SEQUENCE</scope>
</reference>